<feature type="transmembrane region" description="Helical" evidence="6">
    <location>
        <begin position="165"/>
        <end position="189"/>
    </location>
</feature>
<feature type="region of interest" description="Disordered" evidence="5">
    <location>
        <begin position="209"/>
        <end position="237"/>
    </location>
</feature>
<keyword evidence="8" id="KW-1185">Reference proteome</keyword>
<name>A0A4Z2DEK4_SCHJA</name>
<sequence>MNNKYSFYCTVFFTVFGFCSNFISFVSPYWIQSVPEARSQFQRIGLWTVCFDGYMRPALYDKAYFGCYYIYYVIYDRVRDWLNPIWLYTIQVTSSCGVLLQFLVMFVVLCQVTGAVPKSSPKSLKFITAGHFFTSLTLVAALVAFAVARYDSRWMPYPDLNTLSWAYVVGVLSFVSTFIAFIISFVTFIRLDELINRQKIDEDLLDDEEKIGISSPPPPPPPSHPSTLNDPSYYTEPRYVTDPQPASSYMGSTKMSSKRWNVDDSEIAYDTNEQNLDFKNRTNSRFNTSTYLSDPKV</sequence>
<keyword evidence="7" id="KW-0540">Nuclease</keyword>
<comment type="subcellular location">
    <subcellularLocation>
        <location evidence="1">Membrane</location>
        <topology evidence="1">Multi-pass membrane protein</topology>
    </subcellularLocation>
</comment>
<evidence type="ECO:0000313" key="8">
    <source>
        <dbReference type="Proteomes" id="UP000311919"/>
    </source>
</evidence>
<evidence type="ECO:0000313" key="7">
    <source>
        <dbReference type="EMBL" id="TNN14889.1"/>
    </source>
</evidence>
<keyword evidence="2 6" id="KW-0812">Transmembrane</keyword>
<dbReference type="STRING" id="6182.A0A4Z2DEK4"/>
<feature type="transmembrane region" description="Helical" evidence="6">
    <location>
        <begin position="7"/>
        <end position="31"/>
    </location>
</feature>
<keyword evidence="7" id="KW-0269">Exonuclease</keyword>
<gene>
    <name evidence="7" type="ORF">EWB00_001810</name>
</gene>
<feature type="transmembrane region" description="Helical" evidence="6">
    <location>
        <begin position="85"/>
        <end position="112"/>
    </location>
</feature>
<feature type="transmembrane region" description="Helical" evidence="6">
    <location>
        <begin position="124"/>
        <end position="145"/>
    </location>
</feature>
<dbReference type="InterPro" id="IPR004031">
    <property type="entry name" value="PMP22/EMP/MP20/Claudin"/>
</dbReference>
<accession>A0A4Z2DEK4</accession>
<keyword evidence="7" id="KW-0378">Hydrolase</keyword>
<dbReference type="EMBL" id="SKCS01000162">
    <property type="protein sequence ID" value="TNN14889.1"/>
    <property type="molecule type" value="Genomic_DNA"/>
</dbReference>
<dbReference type="Proteomes" id="UP000311919">
    <property type="component" value="Unassembled WGS sequence"/>
</dbReference>
<dbReference type="Pfam" id="PF13903">
    <property type="entry name" value="Claudin_2"/>
    <property type="match status" value="1"/>
</dbReference>
<dbReference type="Gene3D" id="1.20.140.150">
    <property type="match status" value="1"/>
</dbReference>
<proteinExistence type="predicted"/>
<evidence type="ECO:0000256" key="4">
    <source>
        <dbReference type="ARBA" id="ARBA00023136"/>
    </source>
</evidence>
<comment type="caution">
    <text evidence="7">The sequence shown here is derived from an EMBL/GenBank/DDBJ whole genome shotgun (WGS) entry which is preliminary data.</text>
</comment>
<feature type="compositionally biased region" description="Pro residues" evidence="5">
    <location>
        <begin position="215"/>
        <end position="224"/>
    </location>
</feature>
<evidence type="ECO:0000256" key="5">
    <source>
        <dbReference type="SAM" id="MobiDB-lite"/>
    </source>
</evidence>
<dbReference type="GO" id="GO:0016020">
    <property type="term" value="C:membrane"/>
    <property type="evidence" value="ECO:0007669"/>
    <property type="project" value="UniProtKB-SubCell"/>
</dbReference>
<protein>
    <submittedName>
        <fullName evidence="7">3' histone mRNA exonuclease 1</fullName>
    </submittedName>
</protein>
<dbReference type="AlphaFoldDB" id="A0A4Z2DEK4"/>
<dbReference type="OrthoDB" id="6140671at2759"/>
<dbReference type="PANTHER" id="PTHR21284:SF12">
    <property type="entry name" value="EG:80H7.2 PROTEIN"/>
    <property type="match status" value="1"/>
</dbReference>
<evidence type="ECO:0000256" key="1">
    <source>
        <dbReference type="ARBA" id="ARBA00004141"/>
    </source>
</evidence>
<keyword evidence="3 6" id="KW-1133">Transmembrane helix</keyword>
<evidence type="ECO:0000256" key="2">
    <source>
        <dbReference type="ARBA" id="ARBA00022692"/>
    </source>
</evidence>
<organism evidence="7 8">
    <name type="scientific">Schistosoma japonicum</name>
    <name type="common">Blood fluke</name>
    <dbReference type="NCBI Taxonomy" id="6182"/>
    <lineage>
        <taxon>Eukaryota</taxon>
        <taxon>Metazoa</taxon>
        <taxon>Spiralia</taxon>
        <taxon>Lophotrochozoa</taxon>
        <taxon>Platyhelminthes</taxon>
        <taxon>Trematoda</taxon>
        <taxon>Digenea</taxon>
        <taxon>Strigeidida</taxon>
        <taxon>Schistosomatoidea</taxon>
        <taxon>Schistosomatidae</taxon>
        <taxon>Schistosoma</taxon>
    </lineage>
</organism>
<dbReference type="PANTHER" id="PTHR21284">
    <property type="entry name" value="EG:80H7.2 PROTEIN"/>
    <property type="match status" value="1"/>
</dbReference>
<evidence type="ECO:0000256" key="3">
    <source>
        <dbReference type="ARBA" id="ARBA00022989"/>
    </source>
</evidence>
<evidence type="ECO:0000256" key="6">
    <source>
        <dbReference type="SAM" id="Phobius"/>
    </source>
</evidence>
<keyword evidence="4 6" id="KW-0472">Membrane</keyword>
<reference evidence="7 8" key="1">
    <citation type="submission" date="2019-03" db="EMBL/GenBank/DDBJ databases">
        <title>An improved genome assembly of the fluke Schistosoma japonicum.</title>
        <authorList>
            <person name="Hu W."/>
            <person name="Luo F."/>
            <person name="Yin M."/>
            <person name="Mo X."/>
            <person name="Sun C."/>
            <person name="Wu Q."/>
            <person name="Zhu B."/>
            <person name="Xiang M."/>
            <person name="Wang J."/>
            <person name="Wang Y."/>
            <person name="Zhang T."/>
            <person name="Xu B."/>
            <person name="Zheng H."/>
            <person name="Feng Z."/>
        </authorList>
    </citation>
    <scope>NUCLEOTIDE SEQUENCE [LARGE SCALE GENOMIC DNA]</scope>
    <source>
        <strain evidence="7">HuSjv2</strain>
        <tissue evidence="7">Worms</tissue>
    </source>
</reference>
<dbReference type="GO" id="GO:0004527">
    <property type="term" value="F:exonuclease activity"/>
    <property type="evidence" value="ECO:0007669"/>
    <property type="project" value="UniProtKB-KW"/>
</dbReference>